<evidence type="ECO:0000256" key="4">
    <source>
        <dbReference type="ARBA" id="ARBA00011080"/>
    </source>
</evidence>
<evidence type="ECO:0000256" key="13">
    <source>
        <dbReference type="RuleBase" id="RU362094"/>
    </source>
</evidence>
<comment type="subunit">
    <text evidence="13">Homodimer.</text>
</comment>
<evidence type="ECO:0000259" key="15">
    <source>
        <dbReference type="PROSITE" id="PS52040"/>
    </source>
</evidence>
<evidence type="ECO:0000313" key="16">
    <source>
        <dbReference type="EMBL" id="TKR77495.1"/>
    </source>
</evidence>
<keyword evidence="5" id="KW-0479">Metal-binding</keyword>
<dbReference type="EMBL" id="AZBU02000005">
    <property type="protein sequence ID" value="TKR77495.1"/>
    <property type="molecule type" value="Genomic_DNA"/>
</dbReference>
<evidence type="ECO:0000256" key="12">
    <source>
        <dbReference type="PROSITE-ProRule" id="PRU01384"/>
    </source>
</evidence>
<dbReference type="Pfam" id="PF01751">
    <property type="entry name" value="Toprim"/>
    <property type="match status" value="1"/>
</dbReference>
<dbReference type="Gene3D" id="3.30.230.10">
    <property type="match status" value="1"/>
</dbReference>
<dbReference type="GO" id="GO:0000712">
    <property type="term" value="P:resolution of meiotic recombination intermediates"/>
    <property type="evidence" value="ECO:0007669"/>
    <property type="project" value="TreeGrafter"/>
</dbReference>
<dbReference type="InterPro" id="IPR013760">
    <property type="entry name" value="Topo_IIA-like_dom_sf"/>
</dbReference>
<dbReference type="GO" id="GO:0000819">
    <property type="term" value="P:sister chromatid segregation"/>
    <property type="evidence" value="ECO:0007669"/>
    <property type="project" value="TreeGrafter"/>
</dbReference>
<dbReference type="Pfam" id="PF00204">
    <property type="entry name" value="DNA_gyraseB"/>
    <property type="match status" value="1"/>
</dbReference>
<keyword evidence="8" id="KW-0460">Magnesium</keyword>
<dbReference type="InterPro" id="IPR013757">
    <property type="entry name" value="Topo_IIA_A_a_sf"/>
</dbReference>
<protein>
    <recommendedName>
        <fullName evidence="13">DNA topoisomerase 2</fullName>
        <ecNumber evidence="13">5.6.2.2</ecNumber>
    </recommendedName>
</protein>
<evidence type="ECO:0000256" key="2">
    <source>
        <dbReference type="ARBA" id="ARBA00001913"/>
    </source>
</evidence>
<organism evidence="16 17">
    <name type="scientific">Steinernema carpocapsae</name>
    <name type="common">Entomopathogenic nematode</name>
    <dbReference type="NCBI Taxonomy" id="34508"/>
    <lineage>
        <taxon>Eukaryota</taxon>
        <taxon>Metazoa</taxon>
        <taxon>Ecdysozoa</taxon>
        <taxon>Nematoda</taxon>
        <taxon>Chromadorea</taxon>
        <taxon>Rhabditida</taxon>
        <taxon>Tylenchina</taxon>
        <taxon>Panagrolaimomorpha</taxon>
        <taxon>Strongyloidoidea</taxon>
        <taxon>Steinernematidae</taxon>
        <taxon>Steinernema</taxon>
    </lineage>
</organism>
<dbReference type="SMART" id="SM00434">
    <property type="entry name" value="TOP4c"/>
    <property type="match status" value="1"/>
</dbReference>
<dbReference type="PROSITE" id="PS50880">
    <property type="entry name" value="TOPRIM"/>
    <property type="match status" value="1"/>
</dbReference>
<dbReference type="InterPro" id="IPR031660">
    <property type="entry name" value="TOPRIM_C"/>
</dbReference>
<dbReference type="GO" id="GO:0006265">
    <property type="term" value="P:DNA topological change"/>
    <property type="evidence" value="ECO:0007669"/>
    <property type="project" value="UniProtKB-UniRule"/>
</dbReference>
<keyword evidence="7 13" id="KW-0067">ATP-binding</keyword>
<dbReference type="FunFam" id="3.90.199.10:FF:000002">
    <property type="entry name" value="DNA topoisomerase 2"/>
    <property type="match status" value="1"/>
</dbReference>
<dbReference type="InterPro" id="IPR013759">
    <property type="entry name" value="Topo_IIA_B_C"/>
</dbReference>
<dbReference type="InterPro" id="IPR014721">
    <property type="entry name" value="Ribsml_uS5_D2-typ_fold_subgr"/>
</dbReference>
<dbReference type="SMART" id="SM00433">
    <property type="entry name" value="TOP2c"/>
    <property type="match status" value="1"/>
</dbReference>
<evidence type="ECO:0000256" key="6">
    <source>
        <dbReference type="ARBA" id="ARBA00022741"/>
    </source>
</evidence>
<evidence type="ECO:0000256" key="7">
    <source>
        <dbReference type="ARBA" id="ARBA00022840"/>
    </source>
</evidence>
<dbReference type="Pfam" id="PF00521">
    <property type="entry name" value="DNA_topoisoIV"/>
    <property type="match status" value="1"/>
</dbReference>
<dbReference type="AlphaFoldDB" id="A0A4V6A216"/>
<dbReference type="Gene3D" id="3.30.565.10">
    <property type="entry name" value="Histidine kinase-like ATPase, C-terminal domain"/>
    <property type="match status" value="2"/>
</dbReference>
<accession>A0A4V6A216</accession>
<evidence type="ECO:0000256" key="5">
    <source>
        <dbReference type="ARBA" id="ARBA00022723"/>
    </source>
</evidence>
<keyword evidence="6 13" id="KW-0547">Nucleotide-binding</keyword>
<gene>
    <name evidence="16" type="ORF">L596_018459</name>
</gene>
<dbReference type="InterPro" id="IPR006171">
    <property type="entry name" value="TOPRIM_dom"/>
</dbReference>
<dbReference type="PANTHER" id="PTHR10169:SF38">
    <property type="entry name" value="DNA TOPOISOMERASE 2"/>
    <property type="match status" value="1"/>
</dbReference>
<dbReference type="InterPro" id="IPR036890">
    <property type="entry name" value="HATPase_C_sf"/>
</dbReference>
<dbReference type="GO" id="GO:0003918">
    <property type="term" value="F:DNA topoisomerase type II (double strand cut, ATP-hydrolyzing) activity"/>
    <property type="evidence" value="ECO:0007669"/>
    <property type="project" value="UniProtKB-UniRule"/>
</dbReference>
<dbReference type="PRINTS" id="PR00418">
    <property type="entry name" value="TPI2FAMILY"/>
</dbReference>
<comment type="caution">
    <text evidence="16">The sequence shown here is derived from an EMBL/GenBank/DDBJ whole genome shotgun (WGS) entry which is preliminary data.</text>
</comment>
<evidence type="ECO:0000256" key="9">
    <source>
        <dbReference type="ARBA" id="ARBA00023029"/>
    </source>
</evidence>
<dbReference type="SUPFAM" id="SSF55874">
    <property type="entry name" value="ATPase domain of HSP90 chaperone/DNA topoisomerase II/histidine kinase"/>
    <property type="match status" value="1"/>
</dbReference>
<dbReference type="CDD" id="cd03481">
    <property type="entry name" value="TopoIIA_Trans_ScTopoIIA"/>
    <property type="match status" value="1"/>
</dbReference>
<sequence length="1089" mass="125517">MTKRDISYVPGFLKIFDEILVNAADNKQRDKSMTAIRIDVDRCAISGQGNLSAYFTAFQGTRRNHDLEQRPRNPRSEARGRGCLRPFTYLWDASNVVKLRRHSTQNRGSGGRNGYGAKLCSIYSTEFHVETASSNEGLRFQQSWSDNMESCGPERIEHFEGKEDYTSIRFRPDLKRFGMTEIDDMTMELIRKRAFDVAATLDGTVEVFFNGQKLEISSFRDYVDLYHDAANHVEHCKVTPRWEIALTTSDSGFQQVSFVNNISTLKGGRHVDYVVDQIVDVVKQLLEENYKAKVRPYQIKSRLFLFLNCLIENPTFDSQTKETLTTNPKNFGSKCDVPRWFVLNAIEKTGIIEAVLRDINKREAKDLNDSIKRPHHIPKLEDANFAGTTRASECSLIVTEGDSAKALAIAGLGVIGRDRYGVFPIRGKLLNVRQVPKKKALDNAEVSALMQILGLKFGTDYSDPEELRKLRYGKLMIMVDQDQDGSHIKGLLINFLHTFWPELIRTEFVQCFITPLLKAKRGSEVKAFYRISDYNRWREESPEHKRYSVKYYKGLGTSTAAEARQYFSKIEDHRIQFEFGGEGDDEKIQMAFTKDMSDERKRWISDYIQAKANHVHEEIKPKMTYSDFVDNELVQFSEYDLRRSIPNLVDGMKPSQRKVLFACFKRPEGSEVKVNQLAGAVAQISAYHHGEESLVNTIVRLAQDFVGSNNLNLLQPIGQFGTRHQGGEDAASARYIYTKLSPVTRLLFPSADDDLLHYLTEDEQSVEPEWFCPIIPLILANGAEGIGTGWATNVLAYDPRVLITNVRRQIHGDPMTEMIPFYRGFKGKTSLLPDGKYEVRGHISRTPQARKNSNHINFEITELPVGSWTQTYKERVIQALLKKDLISGFKEYHSENYIRFSVEVPVKATRRRTNESFLKAFKLTSVLSSNQMWLFNSSNILRHYPRTEEVMEEFFDVRKAKYLQRKEFLEAKLVAQFERARNQHDFIDSIISGRLELKNRPISDIEAQLRQSGFVEDPVAIWKQQEPKRFRYLLDMPLGQLSEEEKRKLVVKMEERKRILGELQETSWQKMWMTDLEALEKEVTKILRS</sequence>
<name>A0A4V6A216_STECR</name>
<evidence type="ECO:0000256" key="10">
    <source>
        <dbReference type="ARBA" id="ARBA00023125"/>
    </source>
</evidence>
<dbReference type="Gene3D" id="1.10.268.10">
    <property type="entry name" value="Topoisomerase, domain 3"/>
    <property type="match status" value="1"/>
</dbReference>
<dbReference type="InterPro" id="IPR002205">
    <property type="entry name" value="Topo_IIA_dom_A"/>
</dbReference>
<evidence type="ECO:0000256" key="8">
    <source>
        <dbReference type="ARBA" id="ARBA00022842"/>
    </source>
</evidence>
<keyword evidence="17" id="KW-1185">Reference proteome</keyword>
<dbReference type="InterPro" id="IPR020568">
    <property type="entry name" value="Ribosomal_Su5_D2-typ_SF"/>
</dbReference>
<dbReference type="PRINTS" id="PR01158">
    <property type="entry name" value="TOPISMRASEII"/>
</dbReference>
<dbReference type="Gene3D" id="3.30.1490.30">
    <property type="match status" value="1"/>
</dbReference>
<evidence type="ECO:0000256" key="1">
    <source>
        <dbReference type="ARBA" id="ARBA00000185"/>
    </source>
</evidence>
<dbReference type="GO" id="GO:0046872">
    <property type="term" value="F:metal ion binding"/>
    <property type="evidence" value="ECO:0007669"/>
    <property type="project" value="UniProtKB-KW"/>
</dbReference>
<comment type="catalytic activity">
    <reaction evidence="1 12 13">
        <text>ATP-dependent breakage, passage and rejoining of double-stranded DNA.</text>
        <dbReference type="EC" id="5.6.2.2"/>
    </reaction>
</comment>
<dbReference type="InterPro" id="IPR001241">
    <property type="entry name" value="Topo_IIA"/>
</dbReference>
<comment type="cofactor">
    <cofactor evidence="3">
        <name>Mg(2+)</name>
        <dbReference type="ChEBI" id="CHEBI:18420"/>
    </cofactor>
</comment>
<proteinExistence type="inferred from homology"/>
<dbReference type="PROSITE" id="PS52040">
    <property type="entry name" value="TOPO_IIA"/>
    <property type="match status" value="1"/>
</dbReference>
<keyword evidence="10 12" id="KW-0238">DNA-binding</keyword>
<dbReference type="SUPFAM" id="SSF56719">
    <property type="entry name" value="Type II DNA topoisomerase"/>
    <property type="match status" value="1"/>
</dbReference>
<dbReference type="PROSITE" id="PS00177">
    <property type="entry name" value="TOPOISOMERASE_II"/>
    <property type="match status" value="1"/>
</dbReference>
<dbReference type="PANTHER" id="PTHR10169">
    <property type="entry name" value="DNA TOPOISOMERASE/GYRASE"/>
    <property type="match status" value="1"/>
</dbReference>
<dbReference type="OrthoDB" id="276498at2759"/>
<dbReference type="SUPFAM" id="SSF54211">
    <property type="entry name" value="Ribosomal protein S5 domain 2-like"/>
    <property type="match status" value="1"/>
</dbReference>
<dbReference type="FunFam" id="3.40.50.670:FF:000001">
    <property type="entry name" value="DNA topoisomerase 2"/>
    <property type="match status" value="2"/>
</dbReference>
<dbReference type="InterPro" id="IPR013758">
    <property type="entry name" value="Topo_IIA_A/C_ab"/>
</dbReference>
<dbReference type="Gene3D" id="3.40.50.670">
    <property type="match status" value="1"/>
</dbReference>
<dbReference type="InterPro" id="IPR013506">
    <property type="entry name" value="Topo_IIA_bsu_dom2"/>
</dbReference>
<feature type="domain" description="Topo IIA-type catalytic" evidence="15">
    <location>
        <begin position="645"/>
        <end position="1076"/>
    </location>
</feature>
<dbReference type="EC" id="5.6.2.2" evidence="13"/>
<keyword evidence="9 12" id="KW-0799">Topoisomerase</keyword>
<dbReference type="InterPro" id="IPR050634">
    <property type="entry name" value="DNA_Topoisomerase_II"/>
</dbReference>
<dbReference type="InterPro" id="IPR018522">
    <property type="entry name" value="TopoIIA_CS"/>
</dbReference>
<comment type="cofactor">
    <cofactor evidence="2">
        <name>Ca(2+)</name>
        <dbReference type="ChEBI" id="CHEBI:29108"/>
    </cofactor>
</comment>
<feature type="active site" description="O-(5'-phospho-DNA)-tyrosine intermediate" evidence="12">
    <location>
        <position position="735"/>
    </location>
</feature>
<comment type="function">
    <text evidence="13">Control of topological states of DNA by transient breakage and subsequent rejoining of DNA strands. Topoisomerase II makes double-strand breaks.</text>
</comment>
<evidence type="ECO:0000259" key="14">
    <source>
        <dbReference type="PROSITE" id="PS50880"/>
    </source>
</evidence>
<evidence type="ECO:0000256" key="11">
    <source>
        <dbReference type="ARBA" id="ARBA00023235"/>
    </source>
</evidence>
<dbReference type="STRING" id="34508.A0A4V6A216"/>
<keyword evidence="11 12" id="KW-0413">Isomerase</keyword>
<evidence type="ECO:0000256" key="3">
    <source>
        <dbReference type="ARBA" id="ARBA00001946"/>
    </source>
</evidence>
<dbReference type="Proteomes" id="UP000298663">
    <property type="component" value="Unassembled WGS sequence"/>
</dbReference>
<evidence type="ECO:0000313" key="17">
    <source>
        <dbReference type="Proteomes" id="UP000298663"/>
    </source>
</evidence>
<dbReference type="Gene3D" id="3.90.199.10">
    <property type="entry name" value="Topoisomerase II, domain 5"/>
    <property type="match status" value="1"/>
</dbReference>
<dbReference type="GO" id="GO:0005634">
    <property type="term" value="C:nucleus"/>
    <property type="evidence" value="ECO:0007669"/>
    <property type="project" value="TreeGrafter"/>
</dbReference>
<dbReference type="GO" id="GO:0005524">
    <property type="term" value="F:ATP binding"/>
    <property type="evidence" value="ECO:0007669"/>
    <property type="project" value="UniProtKB-UniRule"/>
</dbReference>
<dbReference type="GO" id="GO:0003677">
    <property type="term" value="F:DNA binding"/>
    <property type="evidence" value="ECO:0007669"/>
    <property type="project" value="UniProtKB-UniRule"/>
</dbReference>
<dbReference type="InterPro" id="IPR001154">
    <property type="entry name" value="TopoII_euk"/>
</dbReference>
<reference evidence="16 17" key="1">
    <citation type="journal article" date="2015" name="Genome Biol.">
        <title>Comparative genomics of Steinernema reveals deeply conserved gene regulatory networks.</title>
        <authorList>
            <person name="Dillman A.R."/>
            <person name="Macchietto M."/>
            <person name="Porter C.F."/>
            <person name="Rogers A."/>
            <person name="Williams B."/>
            <person name="Antoshechkin I."/>
            <person name="Lee M.M."/>
            <person name="Goodwin Z."/>
            <person name="Lu X."/>
            <person name="Lewis E.E."/>
            <person name="Goodrich-Blair H."/>
            <person name="Stock S.P."/>
            <person name="Adams B.J."/>
            <person name="Sternberg P.W."/>
            <person name="Mortazavi A."/>
        </authorList>
    </citation>
    <scope>NUCLEOTIDE SEQUENCE [LARGE SCALE GENOMIC DNA]</scope>
    <source>
        <strain evidence="16 17">ALL</strain>
    </source>
</reference>
<comment type="similarity">
    <text evidence="4 13">Belongs to the type II topoisomerase family.</text>
</comment>
<dbReference type="FunFam" id="3.30.230.10:FF:000008">
    <property type="entry name" value="DNA topoisomerase 2"/>
    <property type="match status" value="1"/>
</dbReference>
<reference evidence="16 17" key="2">
    <citation type="journal article" date="2019" name="G3 (Bethesda)">
        <title>Hybrid Assembly of the Genome of the Entomopathogenic Nematode Steinernema carpocapsae Identifies the X-Chromosome.</title>
        <authorList>
            <person name="Serra L."/>
            <person name="Macchietto M."/>
            <person name="Macias-Munoz A."/>
            <person name="McGill C.J."/>
            <person name="Rodriguez I.M."/>
            <person name="Rodriguez B."/>
            <person name="Murad R."/>
            <person name="Mortazavi A."/>
        </authorList>
    </citation>
    <scope>NUCLEOTIDE SEQUENCE [LARGE SCALE GENOMIC DNA]</scope>
    <source>
        <strain evidence="16 17">ALL</strain>
    </source>
</reference>
<dbReference type="Pfam" id="PF16898">
    <property type="entry name" value="TOPRIM_C"/>
    <property type="match status" value="1"/>
</dbReference>
<feature type="domain" description="Toprim" evidence="14">
    <location>
        <begin position="394"/>
        <end position="511"/>
    </location>
</feature>
<dbReference type="Gene3D" id="3.30.1360.40">
    <property type="match status" value="1"/>
</dbReference>